<reference evidence="2 3" key="1">
    <citation type="submission" date="2023-10" db="EMBL/GenBank/DDBJ databases">
        <title>Screening of Alkalihalobacillus lindianensis BZ-TG-R113 and Its Alleviation of Salt Stress on Rapeseed Growth.</title>
        <authorList>
            <person name="Zhao B."/>
            <person name="Guo T."/>
        </authorList>
    </citation>
    <scope>NUCLEOTIDE SEQUENCE [LARGE SCALE GENOMIC DNA]</scope>
    <source>
        <strain evidence="2 3">BZ-TG-R113</strain>
    </source>
</reference>
<dbReference type="RefSeq" id="WP_317124034.1">
    <property type="nucleotide sequence ID" value="NZ_JAWJBA010000149.1"/>
</dbReference>
<feature type="non-terminal residue" evidence="2">
    <location>
        <position position="104"/>
    </location>
</feature>
<keyword evidence="3" id="KW-1185">Reference proteome</keyword>
<feature type="non-terminal residue" evidence="2">
    <location>
        <position position="1"/>
    </location>
</feature>
<evidence type="ECO:0000313" key="2">
    <source>
        <dbReference type="EMBL" id="MDV2686973.1"/>
    </source>
</evidence>
<protein>
    <submittedName>
        <fullName evidence="2">PH domain-containing protein</fullName>
    </submittedName>
</protein>
<sequence length="104" mass="11905">IYINKGVIDETAFSIAKDKVQAIAIEQSFTKRLFGLAEVKLTSAGSLSLEEDASDINSLYPFLPVRRAYEMVSEILPAYEVTLEMKRLPRKSLWARLLRPSWLW</sequence>
<name>A0ABU3XHZ2_9BACI</name>
<organism evidence="2 3">
    <name type="scientific">Alkalihalophilus lindianensis</name>
    <dbReference type="NCBI Taxonomy" id="1630542"/>
    <lineage>
        <taxon>Bacteria</taxon>
        <taxon>Bacillati</taxon>
        <taxon>Bacillota</taxon>
        <taxon>Bacilli</taxon>
        <taxon>Bacillales</taxon>
        <taxon>Bacillaceae</taxon>
        <taxon>Alkalihalophilus</taxon>
    </lineage>
</organism>
<dbReference type="Pfam" id="PF03703">
    <property type="entry name" value="bPH_2"/>
    <property type="match status" value="1"/>
</dbReference>
<proteinExistence type="predicted"/>
<evidence type="ECO:0000313" key="3">
    <source>
        <dbReference type="Proteomes" id="UP001287282"/>
    </source>
</evidence>
<dbReference type="InterPro" id="IPR005182">
    <property type="entry name" value="YdbS-like_PH"/>
</dbReference>
<gene>
    <name evidence="2" type="ORF">RYX56_21725</name>
</gene>
<evidence type="ECO:0000259" key="1">
    <source>
        <dbReference type="Pfam" id="PF03703"/>
    </source>
</evidence>
<dbReference type="PANTHER" id="PTHR34473:SF2">
    <property type="entry name" value="UPF0699 TRANSMEMBRANE PROTEIN YDBT"/>
    <property type="match status" value="1"/>
</dbReference>
<feature type="domain" description="YdbS-like PH" evidence="1">
    <location>
        <begin position="1"/>
        <end position="70"/>
    </location>
</feature>
<dbReference type="PANTHER" id="PTHR34473">
    <property type="entry name" value="UPF0699 TRANSMEMBRANE PROTEIN YDBS"/>
    <property type="match status" value="1"/>
</dbReference>
<dbReference type="Proteomes" id="UP001287282">
    <property type="component" value="Unassembled WGS sequence"/>
</dbReference>
<accession>A0ABU3XHZ2</accession>
<comment type="caution">
    <text evidence="2">The sequence shown here is derived from an EMBL/GenBank/DDBJ whole genome shotgun (WGS) entry which is preliminary data.</text>
</comment>
<dbReference type="EMBL" id="JAWJBA010000149">
    <property type="protein sequence ID" value="MDV2686973.1"/>
    <property type="molecule type" value="Genomic_DNA"/>
</dbReference>